<evidence type="ECO:0000256" key="2">
    <source>
        <dbReference type="ARBA" id="ARBA00022692"/>
    </source>
</evidence>
<reference evidence="7 8" key="1">
    <citation type="journal article" date="2018" name="Genome Announc.">
        <title>Draft Genome Sequence of "Candidatus Phycosocius bacilliformis," an Alphaproteobacterial Ectosymbiont of the Hydrocarbon-Producing Green Alga Botryococcus braunii.</title>
        <authorList>
            <person name="Tanabe Y."/>
            <person name="Yamaguchi H."/>
            <person name="Watanabe M.M."/>
        </authorList>
    </citation>
    <scope>NUCLEOTIDE SEQUENCE [LARGE SCALE GENOMIC DNA]</scope>
    <source>
        <strain evidence="7 8">BOTRYCO-2</strain>
    </source>
</reference>
<feature type="transmembrane region" description="Helical" evidence="5">
    <location>
        <begin position="138"/>
        <end position="159"/>
    </location>
</feature>
<feature type="transmembrane region" description="Helical" evidence="5">
    <location>
        <begin position="348"/>
        <end position="367"/>
    </location>
</feature>
<evidence type="ECO:0000256" key="1">
    <source>
        <dbReference type="ARBA" id="ARBA00004141"/>
    </source>
</evidence>
<dbReference type="GO" id="GO:0015385">
    <property type="term" value="F:sodium:proton antiporter activity"/>
    <property type="evidence" value="ECO:0007669"/>
    <property type="project" value="TreeGrafter"/>
</dbReference>
<comment type="subcellular location">
    <subcellularLocation>
        <location evidence="1">Membrane</location>
        <topology evidence="1">Multi-pass membrane protein</topology>
    </subcellularLocation>
</comment>
<proteinExistence type="predicted"/>
<keyword evidence="8" id="KW-1185">Reference proteome</keyword>
<feature type="transmembrane region" description="Helical" evidence="5">
    <location>
        <begin position="105"/>
        <end position="126"/>
    </location>
</feature>
<accession>A0A2P2EAJ1</accession>
<feature type="transmembrane region" description="Helical" evidence="5">
    <location>
        <begin position="69"/>
        <end position="93"/>
    </location>
</feature>
<keyword evidence="2 5" id="KW-0812">Transmembrane</keyword>
<feature type="domain" description="Sodium/calcium exchanger membrane region" evidence="6">
    <location>
        <begin position="226"/>
        <end position="365"/>
    </location>
</feature>
<evidence type="ECO:0000256" key="5">
    <source>
        <dbReference type="SAM" id="Phobius"/>
    </source>
</evidence>
<feature type="transmembrane region" description="Helical" evidence="5">
    <location>
        <begin position="12"/>
        <end position="30"/>
    </location>
</feature>
<dbReference type="EMBL" id="BFBR01000005">
    <property type="protein sequence ID" value="GBF58065.1"/>
    <property type="molecule type" value="Genomic_DNA"/>
</dbReference>
<feature type="transmembrane region" description="Helical" evidence="5">
    <location>
        <begin position="221"/>
        <end position="239"/>
    </location>
</feature>
<dbReference type="OrthoDB" id="9787814at2"/>
<dbReference type="RefSeq" id="WP_108984940.1">
    <property type="nucleotide sequence ID" value="NZ_BFBR01000005.1"/>
</dbReference>
<keyword evidence="4 5" id="KW-0472">Membrane</keyword>
<feature type="transmembrane region" description="Helical" evidence="5">
    <location>
        <begin position="259"/>
        <end position="277"/>
    </location>
</feature>
<name>A0A2P2EAJ1_9PROT</name>
<protein>
    <submittedName>
        <fullName evidence="7">Sodium-potassium/proton antiporter ChaA</fullName>
    </submittedName>
</protein>
<evidence type="ECO:0000256" key="4">
    <source>
        <dbReference type="ARBA" id="ARBA00023136"/>
    </source>
</evidence>
<sequence length="368" mass="38022">MPNAIKTLPSWTLAAPLAGIMASVASLFLADAKGLGLAAAGVLALVLFGAVLAAVHHAEVVAHRVGEPFGTFLFAVAVTVIEVGLIVSIMLAGGPGADALVRDTVMAAIMIILNGVVGLCLLLGGIRHGEQTYVQTGVSTALATLAALSVMVLILPNHVTSLPGPYYTQTQLAFVGIVSFVLYATFILVQTVRHRDYFLPEEEVTRADEANHAPPPSPRQTVVSGLLLIASLCSVVWLAKTLAPTLETLVVDAGAPKSIVGVVIAGLVLLPEGLAAVRAARANRLQNSLNLALGSALATIGLTIPVVAALALVFDWQLILGVSPSNTVLILLTLLVATLSLSTGRTTVMQGAIHLVLFAVFLFLLSVP</sequence>
<feature type="transmembrane region" description="Helical" evidence="5">
    <location>
        <begin position="289"/>
        <end position="312"/>
    </location>
</feature>
<dbReference type="InterPro" id="IPR004837">
    <property type="entry name" value="NaCa_Exmemb"/>
</dbReference>
<evidence type="ECO:0000256" key="3">
    <source>
        <dbReference type="ARBA" id="ARBA00022989"/>
    </source>
</evidence>
<keyword evidence="3 5" id="KW-1133">Transmembrane helix</keyword>
<comment type="caution">
    <text evidence="7">The sequence shown here is derived from an EMBL/GenBank/DDBJ whole genome shotgun (WGS) entry which is preliminary data.</text>
</comment>
<feature type="transmembrane region" description="Helical" evidence="5">
    <location>
        <begin position="318"/>
        <end position="341"/>
    </location>
</feature>
<feature type="transmembrane region" description="Helical" evidence="5">
    <location>
        <begin position="171"/>
        <end position="189"/>
    </location>
</feature>
<evidence type="ECO:0000259" key="6">
    <source>
        <dbReference type="Pfam" id="PF01699"/>
    </source>
</evidence>
<evidence type="ECO:0000313" key="8">
    <source>
        <dbReference type="Proteomes" id="UP000245086"/>
    </source>
</evidence>
<dbReference type="Proteomes" id="UP000245086">
    <property type="component" value="Unassembled WGS sequence"/>
</dbReference>
<gene>
    <name evidence="7" type="primary">chaA</name>
    <name evidence="7" type="ORF">PbB2_01736</name>
</gene>
<dbReference type="GO" id="GO:0005886">
    <property type="term" value="C:plasma membrane"/>
    <property type="evidence" value="ECO:0007669"/>
    <property type="project" value="TreeGrafter"/>
</dbReference>
<dbReference type="PANTHER" id="PTHR37958">
    <property type="entry name" value="SODIUM-POTASSIUM/PROTON ANTIPORTER CHAA"/>
    <property type="match status" value="1"/>
</dbReference>
<dbReference type="PANTHER" id="PTHR37958:SF1">
    <property type="entry name" value="SODIUM-POTASSIUM_PROTON ANTIPORTER CHAA"/>
    <property type="match status" value="1"/>
</dbReference>
<feature type="domain" description="Sodium/calcium exchanger membrane region" evidence="6">
    <location>
        <begin position="41"/>
        <end position="191"/>
    </location>
</feature>
<dbReference type="GO" id="GO:0015386">
    <property type="term" value="F:potassium:proton antiporter activity"/>
    <property type="evidence" value="ECO:0007669"/>
    <property type="project" value="TreeGrafter"/>
</dbReference>
<evidence type="ECO:0000313" key="7">
    <source>
        <dbReference type="EMBL" id="GBF58065.1"/>
    </source>
</evidence>
<dbReference type="AlphaFoldDB" id="A0A2P2EAJ1"/>
<organism evidence="7 8">
    <name type="scientific">Candidatus Phycosocius bacilliformis</name>
    <dbReference type="NCBI Taxonomy" id="1445552"/>
    <lineage>
        <taxon>Bacteria</taxon>
        <taxon>Pseudomonadati</taxon>
        <taxon>Pseudomonadota</taxon>
        <taxon>Alphaproteobacteria</taxon>
        <taxon>Caulobacterales</taxon>
        <taxon>Caulobacterales incertae sedis</taxon>
        <taxon>Candidatus Phycosocius</taxon>
    </lineage>
</organism>
<feature type="transmembrane region" description="Helical" evidence="5">
    <location>
        <begin position="36"/>
        <end position="57"/>
    </location>
</feature>
<dbReference type="Pfam" id="PF01699">
    <property type="entry name" value="Na_Ca_ex"/>
    <property type="match status" value="2"/>
</dbReference>
<dbReference type="InterPro" id="IPR052946">
    <property type="entry name" value="Alkaline_pH_Ca-Antiporter"/>
</dbReference>